<protein>
    <recommendedName>
        <fullName evidence="5">Reverse transcriptase domain-containing protein</fullName>
    </recommendedName>
</protein>
<organism evidence="3 4">
    <name type="scientific">Rhipicephalus sanguineus</name>
    <name type="common">Brown dog tick</name>
    <name type="synonym">Ixodes sanguineus</name>
    <dbReference type="NCBI Taxonomy" id="34632"/>
    <lineage>
        <taxon>Eukaryota</taxon>
        <taxon>Metazoa</taxon>
        <taxon>Ecdysozoa</taxon>
        <taxon>Arthropoda</taxon>
        <taxon>Chelicerata</taxon>
        <taxon>Arachnida</taxon>
        <taxon>Acari</taxon>
        <taxon>Parasitiformes</taxon>
        <taxon>Ixodida</taxon>
        <taxon>Ixodoidea</taxon>
        <taxon>Ixodidae</taxon>
        <taxon>Rhipicephalinae</taxon>
        <taxon>Rhipicephalus</taxon>
        <taxon>Rhipicephalus</taxon>
    </lineage>
</organism>
<dbReference type="EMBL" id="JABSTV010001245">
    <property type="protein sequence ID" value="KAH7984553.1"/>
    <property type="molecule type" value="Genomic_DNA"/>
</dbReference>
<evidence type="ECO:0000313" key="3">
    <source>
        <dbReference type="EMBL" id="KAH7984553.1"/>
    </source>
</evidence>
<keyword evidence="4" id="KW-1185">Reference proteome</keyword>
<gene>
    <name evidence="3" type="ORF">HPB52_022251</name>
</gene>
<evidence type="ECO:0008006" key="5">
    <source>
        <dbReference type="Google" id="ProtNLM"/>
    </source>
</evidence>
<dbReference type="AlphaFoldDB" id="A0A9D4YQV3"/>
<sequence length="94" mass="10585">MSPMFFYLVFLGLPQKIATIEGLHHSLYANDINLWVPEGRGDGHLEETGADAVQEFLRGMGLECSTAKSELFTPQTHELGPQNRPSRWREEIGN</sequence>
<evidence type="ECO:0000256" key="1">
    <source>
        <dbReference type="SAM" id="MobiDB-lite"/>
    </source>
</evidence>
<feature type="signal peptide" evidence="2">
    <location>
        <begin position="1"/>
        <end position="19"/>
    </location>
</feature>
<proteinExistence type="predicted"/>
<keyword evidence="2" id="KW-0732">Signal</keyword>
<dbReference type="VEuPathDB" id="VectorBase:RSAN_051882"/>
<accession>A0A9D4YQV3</accession>
<dbReference type="Proteomes" id="UP000821837">
    <property type="component" value="Chromosome 1"/>
</dbReference>
<name>A0A9D4YQV3_RHISA</name>
<evidence type="ECO:0000256" key="2">
    <source>
        <dbReference type="SAM" id="SignalP"/>
    </source>
</evidence>
<evidence type="ECO:0000313" key="4">
    <source>
        <dbReference type="Proteomes" id="UP000821837"/>
    </source>
</evidence>
<feature type="chain" id="PRO_5038539275" description="Reverse transcriptase domain-containing protein" evidence="2">
    <location>
        <begin position="20"/>
        <end position="94"/>
    </location>
</feature>
<reference evidence="3" key="2">
    <citation type="submission" date="2021-09" db="EMBL/GenBank/DDBJ databases">
        <authorList>
            <person name="Jia N."/>
            <person name="Wang J."/>
            <person name="Shi W."/>
            <person name="Du L."/>
            <person name="Sun Y."/>
            <person name="Zhan W."/>
            <person name="Jiang J."/>
            <person name="Wang Q."/>
            <person name="Zhang B."/>
            <person name="Ji P."/>
            <person name="Sakyi L.B."/>
            <person name="Cui X."/>
            <person name="Yuan T."/>
            <person name="Jiang B."/>
            <person name="Yang W."/>
            <person name="Lam T.T.-Y."/>
            <person name="Chang Q."/>
            <person name="Ding S."/>
            <person name="Wang X."/>
            <person name="Zhu J."/>
            <person name="Ruan X."/>
            <person name="Zhao L."/>
            <person name="Wei J."/>
            <person name="Que T."/>
            <person name="Du C."/>
            <person name="Cheng J."/>
            <person name="Dai P."/>
            <person name="Han X."/>
            <person name="Huang E."/>
            <person name="Gao Y."/>
            <person name="Liu J."/>
            <person name="Shao H."/>
            <person name="Ye R."/>
            <person name="Li L."/>
            <person name="Wei W."/>
            <person name="Wang X."/>
            <person name="Wang C."/>
            <person name="Huo Q."/>
            <person name="Li W."/>
            <person name="Guo W."/>
            <person name="Chen H."/>
            <person name="Chen S."/>
            <person name="Zhou L."/>
            <person name="Zhou L."/>
            <person name="Ni X."/>
            <person name="Tian J."/>
            <person name="Zhou Y."/>
            <person name="Sheng Y."/>
            <person name="Liu T."/>
            <person name="Pan Y."/>
            <person name="Xia L."/>
            <person name="Li J."/>
            <person name="Zhao F."/>
            <person name="Cao W."/>
        </authorList>
    </citation>
    <scope>NUCLEOTIDE SEQUENCE</scope>
    <source>
        <strain evidence="3">Rsan-2018</strain>
        <tissue evidence="3">Larvae</tissue>
    </source>
</reference>
<comment type="caution">
    <text evidence="3">The sequence shown here is derived from an EMBL/GenBank/DDBJ whole genome shotgun (WGS) entry which is preliminary data.</text>
</comment>
<reference evidence="3" key="1">
    <citation type="journal article" date="2020" name="Cell">
        <title>Large-Scale Comparative Analyses of Tick Genomes Elucidate Their Genetic Diversity and Vector Capacities.</title>
        <authorList>
            <consortium name="Tick Genome and Microbiome Consortium (TIGMIC)"/>
            <person name="Jia N."/>
            <person name="Wang J."/>
            <person name="Shi W."/>
            <person name="Du L."/>
            <person name="Sun Y."/>
            <person name="Zhan W."/>
            <person name="Jiang J.F."/>
            <person name="Wang Q."/>
            <person name="Zhang B."/>
            <person name="Ji P."/>
            <person name="Bell-Sakyi L."/>
            <person name="Cui X.M."/>
            <person name="Yuan T.T."/>
            <person name="Jiang B.G."/>
            <person name="Yang W.F."/>
            <person name="Lam T.T."/>
            <person name="Chang Q.C."/>
            <person name="Ding S.J."/>
            <person name="Wang X.J."/>
            <person name="Zhu J.G."/>
            <person name="Ruan X.D."/>
            <person name="Zhao L."/>
            <person name="Wei J.T."/>
            <person name="Ye R.Z."/>
            <person name="Que T.C."/>
            <person name="Du C.H."/>
            <person name="Zhou Y.H."/>
            <person name="Cheng J.X."/>
            <person name="Dai P.F."/>
            <person name="Guo W.B."/>
            <person name="Han X.H."/>
            <person name="Huang E.J."/>
            <person name="Li L.F."/>
            <person name="Wei W."/>
            <person name="Gao Y.C."/>
            <person name="Liu J.Z."/>
            <person name="Shao H.Z."/>
            <person name="Wang X."/>
            <person name="Wang C.C."/>
            <person name="Yang T.C."/>
            <person name="Huo Q.B."/>
            <person name="Li W."/>
            <person name="Chen H.Y."/>
            <person name="Chen S.E."/>
            <person name="Zhou L.G."/>
            <person name="Ni X.B."/>
            <person name="Tian J.H."/>
            <person name="Sheng Y."/>
            <person name="Liu T."/>
            <person name="Pan Y.S."/>
            <person name="Xia L.Y."/>
            <person name="Li J."/>
            <person name="Zhao F."/>
            <person name="Cao W.C."/>
        </authorList>
    </citation>
    <scope>NUCLEOTIDE SEQUENCE</scope>
    <source>
        <strain evidence="3">Rsan-2018</strain>
    </source>
</reference>
<feature type="region of interest" description="Disordered" evidence="1">
    <location>
        <begin position="71"/>
        <end position="94"/>
    </location>
</feature>